<feature type="compositionally biased region" description="Basic and acidic residues" evidence="1">
    <location>
        <begin position="173"/>
        <end position="189"/>
    </location>
</feature>
<evidence type="ECO:0000313" key="4">
    <source>
        <dbReference type="Proteomes" id="UP001341281"/>
    </source>
</evidence>
<feature type="domain" description="Retrotransposon gag" evidence="2">
    <location>
        <begin position="49"/>
        <end position="144"/>
    </location>
</feature>
<protein>
    <recommendedName>
        <fullName evidence="2">Retrotransposon gag domain-containing protein</fullName>
    </recommendedName>
</protein>
<proteinExistence type="predicted"/>
<evidence type="ECO:0000259" key="2">
    <source>
        <dbReference type="Pfam" id="PF03732"/>
    </source>
</evidence>
<reference evidence="3 4" key="1">
    <citation type="submission" date="2024-02" db="EMBL/GenBank/DDBJ databases">
        <title>High-quality chromosome-scale genome assembly of Pensacola bahiagrass (Paspalum notatum Flugge var. saurae).</title>
        <authorList>
            <person name="Vega J.M."/>
            <person name="Podio M."/>
            <person name="Orjuela J."/>
            <person name="Siena L.A."/>
            <person name="Pessino S.C."/>
            <person name="Combes M.C."/>
            <person name="Mariac C."/>
            <person name="Albertini E."/>
            <person name="Pupilli F."/>
            <person name="Ortiz J.P.A."/>
            <person name="Leblanc O."/>
        </authorList>
    </citation>
    <scope>NUCLEOTIDE SEQUENCE [LARGE SCALE GENOMIC DNA]</scope>
    <source>
        <strain evidence="3">R1</strain>
        <tissue evidence="3">Leaf</tissue>
    </source>
</reference>
<accession>A0AAQ3SCA6</accession>
<gene>
    <name evidence="3" type="ORF">U9M48_000250</name>
</gene>
<keyword evidence="4" id="KW-1185">Reference proteome</keyword>
<name>A0AAQ3SCA6_PASNO</name>
<dbReference type="EMBL" id="CP144745">
    <property type="protein sequence ID" value="WVZ48848.1"/>
    <property type="molecule type" value="Genomic_DNA"/>
</dbReference>
<dbReference type="AlphaFoldDB" id="A0AAQ3SCA6"/>
<dbReference type="InterPro" id="IPR005162">
    <property type="entry name" value="Retrotrans_gag_dom"/>
</dbReference>
<evidence type="ECO:0000256" key="1">
    <source>
        <dbReference type="SAM" id="MobiDB-lite"/>
    </source>
</evidence>
<dbReference type="Pfam" id="PF03732">
    <property type="entry name" value="Retrotrans_gag"/>
    <property type="match status" value="1"/>
</dbReference>
<dbReference type="Proteomes" id="UP001341281">
    <property type="component" value="Chromosome 01"/>
</dbReference>
<feature type="region of interest" description="Disordered" evidence="1">
    <location>
        <begin position="173"/>
        <end position="229"/>
    </location>
</feature>
<evidence type="ECO:0000313" key="3">
    <source>
        <dbReference type="EMBL" id="WVZ48848.1"/>
    </source>
</evidence>
<organism evidence="3 4">
    <name type="scientific">Paspalum notatum var. saurae</name>
    <dbReference type="NCBI Taxonomy" id="547442"/>
    <lineage>
        <taxon>Eukaryota</taxon>
        <taxon>Viridiplantae</taxon>
        <taxon>Streptophyta</taxon>
        <taxon>Embryophyta</taxon>
        <taxon>Tracheophyta</taxon>
        <taxon>Spermatophyta</taxon>
        <taxon>Magnoliopsida</taxon>
        <taxon>Liliopsida</taxon>
        <taxon>Poales</taxon>
        <taxon>Poaceae</taxon>
        <taxon>PACMAD clade</taxon>
        <taxon>Panicoideae</taxon>
        <taxon>Andropogonodae</taxon>
        <taxon>Paspaleae</taxon>
        <taxon>Paspalinae</taxon>
        <taxon>Paspalum</taxon>
    </lineage>
</organism>
<sequence>MNDKLTAFLRTKPPTSAGSSNPLEADDWLRVIERKLEPFECQDRDKVLLAAHQLIGTALAWWENYFAAAEDATTITWNEFVREFHRYHIPAATMKRKADEFRALQQGSMSMEECTYQFMELARYALEQMDKDKKKQDMFKKGLSPELRTLLTPQIYPDFNTLMNMAILTKRAKAEERKENKRKFLESKARQQNRFQRPRSSSYTAPGSQAPMQYRTQSQVTGPQAPNTQFRNQNTMRALQNNASQVTTNNNNARACLNCRETGHYIAN</sequence>
<feature type="compositionally biased region" description="Polar residues" evidence="1">
    <location>
        <begin position="190"/>
        <end position="229"/>
    </location>
</feature>